<dbReference type="CDD" id="cd00167">
    <property type="entry name" value="SANT"/>
    <property type="match status" value="1"/>
</dbReference>
<organism evidence="10 11">
    <name type="scientific">Ascodesmis nigricans</name>
    <dbReference type="NCBI Taxonomy" id="341454"/>
    <lineage>
        <taxon>Eukaryota</taxon>
        <taxon>Fungi</taxon>
        <taxon>Dikarya</taxon>
        <taxon>Ascomycota</taxon>
        <taxon>Pezizomycotina</taxon>
        <taxon>Pezizomycetes</taxon>
        <taxon>Pezizales</taxon>
        <taxon>Ascodesmidaceae</taxon>
        <taxon>Ascodesmis</taxon>
    </lineage>
</organism>
<dbReference type="Gene3D" id="1.10.10.60">
    <property type="entry name" value="Homeodomain-like"/>
    <property type="match status" value="1"/>
</dbReference>
<dbReference type="PANTHER" id="PTHR12802">
    <property type="entry name" value="SWI/SNF COMPLEX-RELATED"/>
    <property type="match status" value="1"/>
</dbReference>
<dbReference type="Pfam" id="PF04433">
    <property type="entry name" value="SWIRM"/>
    <property type="match status" value="1"/>
</dbReference>
<evidence type="ECO:0000313" key="10">
    <source>
        <dbReference type="EMBL" id="TGZ84949.1"/>
    </source>
</evidence>
<dbReference type="PANTHER" id="PTHR12802:SF41">
    <property type="entry name" value="BRAHMA ASSOCIATED PROTEIN 155 KDA"/>
    <property type="match status" value="1"/>
</dbReference>
<dbReference type="CDD" id="cd02336">
    <property type="entry name" value="ZZ_RSC8"/>
    <property type="match status" value="1"/>
</dbReference>
<gene>
    <name evidence="10" type="ORF">EX30DRAFT_301292</name>
</gene>
<reference evidence="10 11" key="1">
    <citation type="submission" date="2019-04" db="EMBL/GenBank/DDBJ databases">
        <title>Comparative genomics and transcriptomics to analyze fruiting body development in filamentous ascomycetes.</title>
        <authorList>
            <consortium name="DOE Joint Genome Institute"/>
            <person name="Lutkenhaus R."/>
            <person name="Traeger S."/>
            <person name="Breuer J."/>
            <person name="Kuo A."/>
            <person name="Lipzen A."/>
            <person name="Pangilinan J."/>
            <person name="Dilworth D."/>
            <person name="Sandor L."/>
            <person name="Poggeler S."/>
            <person name="Barry K."/>
            <person name="Grigoriev I.V."/>
            <person name="Nowrousian M."/>
        </authorList>
    </citation>
    <scope>NUCLEOTIDE SEQUENCE [LARGE SCALE GENOMIC DNA]</scope>
    <source>
        <strain evidence="10 11">CBS 389.68</strain>
    </source>
</reference>
<dbReference type="InterPro" id="IPR036388">
    <property type="entry name" value="WH-like_DNA-bd_sf"/>
</dbReference>
<evidence type="ECO:0000259" key="7">
    <source>
        <dbReference type="PROSITE" id="PS50090"/>
    </source>
</evidence>
<dbReference type="InterPro" id="IPR007526">
    <property type="entry name" value="SWIRM"/>
</dbReference>
<evidence type="ECO:0000259" key="9">
    <source>
        <dbReference type="PROSITE" id="PS51293"/>
    </source>
</evidence>
<feature type="coiled-coil region" evidence="5">
    <location>
        <begin position="543"/>
        <end position="573"/>
    </location>
</feature>
<keyword evidence="2" id="KW-0238">DNA-binding</keyword>
<evidence type="ECO:0000313" key="11">
    <source>
        <dbReference type="Proteomes" id="UP000298138"/>
    </source>
</evidence>
<feature type="domain" description="SWIRM" evidence="8">
    <location>
        <begin position="63"/>
        <end position="160"/>
    </location>
</feature>
<dbReference type="Gene3D" id="1.10.10.10">
    <property type="entry name" value="Winged helix-like DNA-binding domain superfamily/Winged helix DNA-binding domain"/>
    <property type="match status" value="1"/>
</dbReference>
<feature type="compositionally biased region" description="Polar residues" evidence="6">
    <location>
        <begin position="228"/>
        <end position="237"/>
    </location>
</feature>
<evidence type="ECO:0000256" key="2">
    <source>
        <dbReference type="ARBA" id="ARBA00023125"/>
    </source>
</evidence>
<accession>A0A4S2N6J5</accession>
<dbReference type="FunFam" id="1.10.10.10:FF:000020">
    <property type="entry name" value="SWI/SNF complex subunit SMARCC2 isoform c"/>
    <property type="match status" value="1"/>
</dbReference>
<name>A0A4S2N6J5_9PEZI</name>
<keyword evidence="3" id="KW-0804">Transcription</keyword>
<dbReference type="STRING" id="341454.A0A4S2N6J5"/>
<keyword evidence="4" id="KW-0539">Nucleus</keyword>
<keyword evidence="1" id="KW-0805">Transcription regulation</keyword>
<evidence type="ECO:0000256" key="5">
    <source>
        <dbReference type="SAM" id="Coils"/>
    </source>
</evidence>
<dbReference type="PROSITE" id="PS50090">
    <property type="entry name" value="MYB_LIKE"/>
    <property type="match status" value="1"/>
</dbReference>
<dbReference type="InParanoid" id="A0A4S2N6J5"/>
<dbReference type="InterPro" id="IPR017884">
    <property type="entry name" value="SANT_dom"/>
</dbReference>
<dbReference type="SUPFAM" id="SSF46689">
    <property type="entry name" value="Homeodomain-like"/>
    <property type="match status" value="2"/>
</dbReference>
<evidence type="ECO:0000256" key="1">
    <source>
        <dbReference type="ARBA" id="ARBA00023015"/>
    </source>
</evidence>
<dbReference type="EMBL" id="ML220112">
    <property type="protein sequence ID" value="TGZ84949.1"/>
    <property type="molecule type" value="Genomic_DNA"/>
</dbReference>
<feature type="region of interest" description="Disordered" evidence="6">
    <location>
        <begin position="444"/>
        <end position="501"/>
    </location>
</feature>
<dbReference type="AlphaFoldDB" id="A0A4S2N6J5"/>
<dbReference type="Pfam" id="PF16495">
    <property type="entry name" value="SWIRM-assoc_1"/>
    <property type="match status" value="1"/>
</dbReference>
<dbReference type="GO" id="GO:0045893">
    <property type="term" value="P:positive regulation of DNA-templated transcription"/>
    <property type="evidence" value="ECO:0007669"/>
    <property type="project" value="TreeGrafter"/>
</dbReference>
<keyword evidence="5" id="KW-0175">Coiled coil</keyword>
<dbReference type="GO" id="GO:0042393">
    <property type="term" value="F:histone binding"/>
    <property type="evidence" value="ECO:0007669"/>
    <property type="project" value="TreeGrafter"/>
</dbReference>
<feature type="region of interest" description="Disordered" evidence="6">
    <location>
        <begin position="226"/>
        <end position="261"/>
    </location>
</feature>
<dbReference type="FunFam" id="1.10.10.60:FF:000014">
    <property type="entry name" value="SWI/SNF complex subunit SMARCC2 isoform C"/>
    <property type="match status" value="1"/>
</dbReference>
<dbReference type="InterPro" id="IPR041984">
    <property type="entry name" value="Rsc8/Ssr1/Ssr2_ZZ"/>
</dbReference>
<dbReference type="InterPro" id="IPR001005">
    <property type="entry name" value="SANT/Myb"/>
</dbReference>
<feature type="compositionally biased region" description="Low complexity" evidence="6">
    <location>
        <begin position="7"/>
        <end position="38"/>
    </location>
</feature>
<sequence length="649" mass="71253">MQNNDESNAAAAATSTPHATSNDQSSTANPATTSSNPTDASEAEKQKLEEAARGYLVEQTHAVVIPSYAQWFDMGTISQIEMRQLPEFFNNRNRSKTPLVYKDYRDFMINTYRLNPSEYLTVTACRRNLAGDVCSIMRVHAFLEQWGLINYQIDPETRPSNIGPPYTGHFRITADTPRGLQPFQPPTGSIATPGKPNPVTERVMSATPIKVDSNLEIRKNVYDAAGNKVSSGSTTSPKAEGDKKESTATEGASAGGDDASATNKETKKVYHCFSCSLDCTRVRYHFARSARNQKQIELCPNCYLEGRFPTSSTNTDYVRIEHERIDDPSYTTVDHDATWTDQETLLLLEGLELHNDDWNLIADHVGTKTREQCVIRFLQLPIEDNYLEEKPEQLGPLQYSRLPFTQADNPVMSVVAFLASIVDPKVAAAAAKSSIEELTKNLSLQVSGKEKSPESSTTDKPAETQAPSTTTTTPPVKSDPESSAMEIDPPASTTSADQEPATNTITKAASIALGTAAARSHALASHEEREMTKLVNAVVNCNLRKLELKLNHFNELEAVLQAERREIEKARQQLFLERLAMKRQVEMVREGLKKAVEVGGQEGMNMVQGLMGAGMAGGQLALSSQQGQVDMGVRPVSLENPQGYVAFEA</sequence>
<feature type="compositionally biased region" description="Low complexity" evidence="6">
    <location>
        <begin position="248"/>
        <end position="261"/>
    </location>
</feature>
<keyword evidence="11" id="KW-1185">Reference proteome</keyword>
<feature type="region of interest" description="Disordered" evidence="6">
    <location>
        <begin position="1"/>
        <end position="45"/>
    </location>
</feature>
<feature type="domain" description="SANT" evidence="9">
    <location>
        <begin position="334"/>
        <end position="385"/>
    </location>
</feature>
<dbReference type="InterPro" id="IPR032451">
    <property type="entry name" value="SMARCC_C"/>
</dbReference>
<dbReference type="Proteomes" id="UP000298138">
    <property type="component" value="Unassembled WGS sequence"/>
</dbReference>
<dbReference type="GO" id="GO:0006338">
    <property type="term" value="P:chromatin remodeling"/>
    <property type="evidence" value="ECO:0007669"/>
    <property type="project" value="UniProtKB-ARBA"/>
</dbReference>
<evidence type="ECO:0000256" key="3">
    <source>
        <dbReference type="ARBA" id="ARBA00023163"/>
    </source>
</evidence>
<dbReference type="InterPro" id="IPR009057">
    <property type="entry name" value="Homeodomain-like_sf"/>
</dbReference>
<evidence type="ECO:0000259" key="8">
    <source>
        <dbReference type="PROSITE" id="PS50934"/>
    </source>
</evidence>
<dbReference type="FunCoup" id="A0A4S2N6J5">
    <property type="interactions" value="450"/>
</dbReference>
<evidence type="ECO:0000256" key="6">
    <source>
        <dbReference type="SAM" id="MobiDB-lite"/>
    </source>
</evidence>
<dbReference type="PROSITE" id="PS50934">
    <property type="entry name" value="SWIRM"/>
    <property type="match status" value="1"/>
</dbReference>
<evidence type="ECO:0000256" key="4">
    <source>
        <dbReference type="ARBA" id="ARBA00023242"/>
    </source>
</evidence>
<feature type="compositionally biased region" description="Polar residues" evidence="6">
    <location>
        <begin position="491"/>
        <end position="501"/>
    </location>
</feature>
<dbReference type="OrthoDB" id="118550at2759"/>
<feature type="domain" description="Myb-like" evidence="7">
    <location>
        <begin position="339"/>
        <end position="381"/>
    </location>
</feature>
<proteinExistence type="predicted"/>
<protein>
    <submittedName>
        <fullName evidence="10">SWIRM-domain-containing protein</fullName>
    </submittedName>
</protein>
<dbReference type="GO" id="GO:0016514">
    <property type="term" value="C:SWI/SNF complex"/>
    <property type="evidence" value="ECO:0007669"/>
    <property type="project" value="TreeGrafter"/>
</dbReference>
<dbReference type="GO" id="GO:0003677">
    <property type="term" value="F:DNA binding"/>
    <property type="evidence" value="ECO:0007669"/>
    <property type="project" value="UniProtKB-KW"/>
</dbReference>
<dbReference type="SMART" id="SM00717">
    <property type="entry name" value="SANT"/>
    <property type="match status" value="1"/>
</dbReference>
<dbReference type="Pfam" id="PF00249">
    <property type="entry name" value="Myb_DNA-binding"/>
    <property type="match status" value="1"/>
</dbReference>
<feature type="compositionally biased region" description="Low complexity" evidence="6">
    <location>
        <begin position="463"/>
        <end position="475"/>
    </location>
</feature>
<dbReference type="PROSITE" id="PS51293">
    <property type="entry name" value="SANT"/>
    <property type="match status" value="1"/>
</dbReference>